<name>A0ABR1ZYX5_9ROSI</name>
<protein>
    <submittedName>
        <fullName evidence="1">Uncharacterized protein</fullName>
    </submittedName>
</protein>
<sequence>MMDLSREEVTVMSEFSMGTAMVVTMSMWARMVPRRTTASLAIFQGVWEARVATIRVVKENLETEGFYRGEGG</sequence>
<gene>
    <name evidence="1" type="ORF">V6N11_063549</name>
</gene>
<dbReference type="Proteomes" id="UP001396334">
    <property type="component" value="Unassembled WGS sequence"/>
</dbReference>
<evidence type="ECO:0000313" key="2">
    <source>
        <dbReference type="Proteomes" id="UP001396334"/>
    </source>
</evidence>
<proteinExistence type="predicted"/>
<keyword evidence="2" id="KW-1185">Reference proteome</keyword>
<organism evidence="1 2">
    <name type="scientific">Hibiscus sabdariffa</name>
    <name type="common">roselle</name>
    <dbReference type="NCBI Taxonomy" id="183260"/>
    <lineage>
        <taxon>Eukaryota</taxon>
        <taxon>Viridiplantae</taxon>
        <taxon>Streptophyta</taxon>
        <taxon>Embryophyta</taxon>
        <taxon>Tracheophyta</taxon>
        <taxon>Spermatophyta</taxon>
        <taxon>Magnoliopsida</taxon>
        <taxon>eudicotyledons</taxon>
        <taxon>Gunneridae</taxon>
        <taxon>Pentapetalae</taxon>
        <taxon>rosids</taxon>
        <taxon>malvids</taxon>
        <taxon>Malvales</taxon>
        <taxon>Malvaceae</taxon>
        <taxon>Malvoideae</taxon>
        <taxon>Hibiscus</taxon>
    </lineage>
</organism>
<comment type="caution">
    <text evidence="1">The sequence shown here is derived from an EMBL/GenBank/DDBJ whole genome shotgun (WGS) entry which is preliminary data.</text>
</comment>
<accession>A0ABR1ZYX5</accession>
<evidence type="ECO:0000313" key="1">
    <source>
        <dbReference type="EMBL" id="KAK8485935.1"/>
    </source>
</evidence>
<reference evidence="1 2" key="1">
    <citation type="journal article" date="2024" name="G3 (Bethesda)">
        <title>Genome assembly of Hibiscus sabdariffa L. provides insights into metabolisms of medicinal natural products.</title>
        <authorList>
            <person name="Kim T."/>
        </authorList>
    </citation>
    <scope>NUCLEOTIDE SEQUENCE [LARGE SCALE GENOMIC DNA]</scope>
    <source>
        <strain evidence="1">TK-2024</strain>
        <tissue evidence="1">Old leaves</tissue>
    </source>
</reference>
<dbReference type="EMBL" id="JBBPBN010000467">
    <property type="protein sequence ID" value="KAK8485935.1"/>
    <property type="molecule type" value="Genomic_DNA"/>
</dbReference>